<dbReference type="InterPro" id="IPR002100">
    <property type="entry name" value="TF_MADSbox"/>
</dbReference>
<dbReference type="AlphaFoldDB" id="A0AA88RQG0"/>
<dbReference type="InterPro" id="IPR036879">
    <property type="entry name" value="TF_MADSbox_sf"/>
</dbReference>
<dbReference type="Gene3D" id="3.40.1810.10">
    <property type="entry name" value="Transcription factor, MADS-box"/>
    <property type="match status" value="1"/>
</dbReference>
<keyword evidence="5" id="KW-0539">Nucleus</keyword>
<evidence type="ECO:0000256" key="5">
    <source>
        <dbReference type="ARBA" id="ARBA00023242"/>
    </source>
</evidence>
<dbReference type="GO" id="GO:0005634">
    <property type="term" value="C:nucleus"/>
    <property type="evidence" value="ECO:0007669"/>
    <property type="project" value="UniProtKB-SubCell"/>
</dbReference>
<dbReference type="Gene3D" id="3.80.10.10">
    <property type="entry name" value="Ribonuclease Inhibitor"/>
    <property type="match status" value="1"/>
</dbReference>
<proteinExistence type="predicted"/>
<gene>
    <name evidence="8" type="ORF">RJ640_007099</name>
</gene>
<feature type="domain" description="F-box" evidence="7">
    <location>
        <begin position="15"/>
        <end position="63"/>
    </location>
</feature>
<evidence type="ECO:0000313" key="8">
    <source>
        <dbReference type="EMBL" id="KAK2989198.1"/>
    </source>
</evidence>
<dbReference type="PANTHER" id="PTHR34145">
    <property type="entry name" value="OS02G0105600 PROTEIN"/>
    <property type="match status" value="1"/>
</dbReference>
<dbReference type="PROSITE" id="PS50066">
    <property type="entry name" value="MADS_BOX_2"/>
    <property type="match status" value="1"/>
</dbReference>
<dbReference type="InterPro" id="IPR001810">
    <property type="entry name" value="F-box_dom"/>
</dbReference>
<name>A0AA88RQG0_9ASTE</name>
<dbReference type="GO" id="GO:0046983">
    <property type="term" value="F:protein dimerization activity"/>
    <property type="evidence" value="ECO:0007669"/>
    <property type="project" value="InterPro"/>
</dbReference>
<dbReference type="Proteomes" id="UP001187471">
    <property type="component" value="Unassembled WGS sequence"/>
</dbReference>
<evidence type="ECO:0000313" key="9">
    <source>
        <dbReference type="Proteomes" id="UP001187471"/>
    </source>
</evidence>
<keyword evidence="4" id="KW-0804">Transcription</keyword>
<dbReference type="PANTHER" id="PTHR34145:SF28">
    <property type="entry name" value="F-BOX DOMAIN-CONTAINING PROTEIN"/>
    <property type="match status" value="1"/>
</dbReference>
<protein>
    <recommendedName>
        <fullName evidence="10">F-box domain-containing protein</fullName>
    </recommendedName>
</protein>
<dbReference type="InterPro" id="IPR032675">
    <property type="entry name" value="LRR_dom_sf"/>
</dbReference>
<comment type="caution">
    <text evidence="8">The sequence shown here is derived from an EMBL/GenBank/DDBJ whole genome shotgun (WGS) entry which is preliminary data.</text>
</comment>
<comment type="subcellular location">
    <subcellularLocation>
        <location evidence="1">Nucleus</location>
    </subcellularLocation>
</comment>
<keyword evidence="2" id="KW-0805">Transcription regulation</keyword>
<dbReference type="SUPFAM" id="SSF55455">
    <property type="entry name" value="SRF-like"/>
    <property type="match status" value="1"/>
</dbReference>
<dbReference type="SUPFAM" id="SSF81383">
    <property type="entry name" value="F-box domain"/>
    <property type="match status" value="1"/>
</dbReference>
<dbReference type="EMBL" id="JAVXUO010000780">
    <property type="protein sequence ID" value="KAK2989198.1"/>
    <property type="molecule type" value="Genomic_DNA"/>
</dbReference>
<dbReference type="SUPFAM" id="SSF52047">
    <property type="entry name" value="RNI-like"/>
    <property type="match status" value="1"/>
</dbReference>
<organism evidence="8 9">
    <name type="scientific">Escallonia rubra</name>
    <dbReference type="NCBI Taxonomy" id="112253"/>
    <lineage>
        <taxon>Eukaryota</taxon>
        <taxon>Viridiplantae</taxon>
        <taxon>Streptophyta</taxon>
        <taxon>Embryophyta</taxon>
        <taxon>Tracheophyta</taxon>
        <taxon>Spermatophyta</taxon>
        <taxon>Magnoliopsida</taxon>
        <taxon>eudicotyledons</taxon>
        <taxon>Gunneridae</taxon>
        <taxon>Pentapetalae</taxon>
        <taxon>asterids</taxon>
        <taxon>campanulids</taxon>
        <taxon>Escalloniales</taxon>
        <taxon>Escalloniaceae</taxon>
        <taxon>Escallonia</taxon>
    </lineage>
</organism>
<evidence type="ECO:0000256" key="1">
    <source>
        <dbReference type="ARBA" id="ARBA00004123"/>
    </source>
</evidence>
<dbReference type="PRINTS" id="PR00404">
    <property type="entry name" value="MADSDOMAIN"/>
</dbReference>
<evidence type="ECO:0008006" key="10">
    <source>
        <dbReference type="Google" id="ProtNLM"/>
    </source>
</evidence>
<dbReference type="Pfam" id="PF00646">
    <property type="entry name" value="F-box"/>
    <property type="match status" value="1"/>
</dbReference>
<evidence type="ECO:0000259" key="7">
    <source>
        <dbReference type="PROSITE" id="PS50181"/>
    </source>
</evidence>
<dbReference type="SMART" id="SM00432">
    <property type="entry name" value="MADS"/>
    <property type="match status" value="1"/>
</dbReference>
<evidence type="ECO:0000256" key="2">
    <source>
        <dbReference type="ARBA" id="ARBA00023015"/>
    </source>
</evidence>
<keyword evidence="3" id="KW-0238">DNA-binding</keyword>
<dbReference type="PROSITE" id="PS50181">
    <property type="entry name" value="FBOX"/>
    <property type="match status" value="1"/>
</dbReference>
<evidence type="ECO:0000259" key="6">
    <source>
        <dbReference type="PROSITE" id="PS50066"/>
    </source>
</evidence>
<reference evidence="8" key="1">
    <citation type="submission" date="2022-12" db="EMBL/GenBank/DDBJ databases">
        <title>Draft genome assemblies for two species of Escallonia (Escalloniales).</title>
        <authorList>
            <person name="Chanderbali A."/>
            <person name="Dervinis C."/>
            <person name="Anghel I."/>
            <person name="Soltis D."/>
            <person name="Soltis P."/>
            <person name="Zapata F."/>
        </authorList>
    </citation>
    <scope>NUCLEOTIDE SEQUENCE</scope>
    <source>
        <strain evidence="8">UCBG92.1500</strain>
        <tissue evidence="8">Leaf</tissue>
    </source>
</reference>
<dbReference type="Pfam" id="PF00319">
    <property type="entry name" value="SRF-TF"/>
    <property type="match status" value="1"/>
</dbReference>
<dbReference type="InterPro" id="IPR053772">
    <property type="entry name" value="At1g61320/At1g61330-like"/>
</dbReference>
<evidence type="ECO:0000256" key="4">
    <source>
        <dbReference type="ARBA" id="ARBA00023163"/>
    </source>
</evidence>
<dbReference type="Pfam" id="PF23622">
    <property type="entry name" value="LRR_At1g61320_AtMIF1"/>
    <property type="match status" value="2"/>
</dbReference>
<evidence type="ECO:0000256" key="3">
    <source>
        <dbReference type="ARBA" id="ARBA00023125"/>
    </source>
</evidence>
<accession>A0AA88RQG0</accession>
<sequence length="495" mass="57249">MAAPLIDFNDRKDGMDRISDLPEPIVHRIMFFLPTKDATLISTLSKSFRSLWLSYPIMDFRQTFFKKPSPLPSSYWRQFRDPSSVSKSRVEETDKFLDYVHSSIRRRELRTELEMFRLHAKFYTAERFYGDDRFYGAINFAIEKRVKMLDVGMHLKDNNKMPSFWCLPETLFFSKSITVLKLVGAKVDVKDLISRCTSIESLHLDGCDGSPDIRIFGAKLKALELEHCHDLERIEIKCPNLQAFVFKGFLTYPKIDLTGCESLKRLSLDRCDVTDKWVKICASTFLQLEDLKLSRCKMLESLEIHNERLKNLHLLDCPHLVQLKVDTPRLLSFTYRGDVISFGLMNSSLRLNASLSFNPRSPRQNSNLEWFVQLRACLSYFDHCKTLRLSCQSDKDLTFPEEIREDSLPPLTGKVTFSKRRAGLLKKAKELAVLCHAEVGVIIFSSTGKLYEFTSSRSVQAVPNLLDQTNPDLIKAQVKKEVDHFGIYRLVKRLK</sequence>
<keyword evidence="9" id="KW-1185">Reference proteome</keyword>
<dbReference type="InterPro" id="IPR036047">
    <property type="entry name" value="F-box-like_dom_sf"/>
</dbReference>
<dbReference type="InterPro" id="IPR055357">
    <property type="entry name" value="LRR_At1g61320_AtMIF1"/>
</dbReference>
<feature type="domain" description="MADS-box" evidence="6">
    <location>
        <begin position="414"/>
        <end position="457"/>
    </location>
</feature>
<dbReference type="GO" id="GO:0003677">
    <property type="term" value="F:DNA binding"/>
    <property type="evidence" value="ECO:0007669"/>
    <property type="project" value="UniProtKB-KW"/>
</dbReference>